<dbReference type="EMBL" id="JBDJPC010000001">
    <property type="protein sequence ID" value="KAL1516888.1"/>
    <property type="molecule type" value="Genomic_DNA"/>
</dbReference>
<keyword evidence="5" id="KW-0805">Transcription regulation</keyword>
<keyword evidence="7" id="KW-0539">Nucleus</keyword>
<keyword evidence="4" id="KW-0862">Zinc</keyword>
<evidence type="ECO:0000256" key="6">
    <source>
        <dbReference type="ARBA" id="ARBA00023163"/>
    </source>
</evidence>
<dbReference type="Pfam" id="PF00096">
    <property type="entry name" value="zf-C2H2"/>
    <property type="match status" value="1"/>
</dbReference>
<comment type="caution">
    <text evidence="10">The sequence shown here is derived from an EMBL/GenBank/DDBJ whole genome shotgun (WGS) entry which is preliminary data.</text>
</comment>
<protein>
    <recommendedName>
        <fullName evidence="9">C2H2-type domain-containing protein</fullName>
    </recommendedName>
</protein>
<dbReference type="PANTHER" id="PTHR46179:SF13">
    <property type="entry name" value="C2H2-TYPE DOMAIN-CONTAINING PROTEIN"/>
    <property type="match status" value="1"/>
</dbReference>
<feature type="domain" description="C2H2-type" evidence="9">
    <location>
        <begin position="24"/>
        <end position="48"/>
    </location>
</feature>
<gene>
    <name evidence="10" type="ORF">ABEB36_000725</name>
</gene>
<dbReference type="GO" id="GO:0008270">
    <property type="term" value="F:zinc ion binding"/>
    <property type="evidence" value="ECO:0007669"/>
    <property type="project" value="UniProtKB-KW"/>
</dbReference>
<dbReference type="SMART" id="SM00355">
    <property type="entry name" value="ZnF_C2H2"/>
    <property type="match status" value="3"/>
</dbReference>
<dbReference type="InterPro" id="IPR013087">
    <property type="entry name" value="Znf_C2H2_type"/>
</dbReference>
<dbReference type="PANTHER" id="PTHR46179">
    <property type="entry name" value="ZINC FINGER PROTEIN"/>
    <property type="match status" value="1"/>
</dbReference>
<dbReference type="Gene3D" id="3.30.160.60">
    <property type="entry name" value="Classic Zinc Finger"/>
    <property type="match status" value="1"/>
</dbReference>
<keyword evidence="6" id="KW-0804">Transcription</keyword>
<keyword evidence="11" id="KW-1185">Reference proteome</keyword>
<evidence type="ECO:0000259" key="9">
    <source>
        <dbReference type="PROSITE" id="PS50157"/>
    </source>
</evidence>
<evidence type="ECO:0000256" key="4">
    <source>
        <dbReference type="ARBA" id="ARBA00022833"/>
    </source>
</evidence>
<dbReference type="PROSITE" id="PS00028">
    <property type="entry name" value="ZINC_FINGER_C2H2_1"/>
    <property type="match status" value="3"/>
</dbReference>
<proteinExistence type="predicted"/>
<name>A0ABD1FFS9_HYPHA</name>
<feature type="domain" description="C2H2-type" evidence="9">
    <location>
        <begin position="58"/>
        <end position="86"/>
    </location>
</feature>
<evidence type="ECO:0000256" key="7">
    <source>
        <dbReference type="ARBA" id="ARBA00023242"/>
    </source>
</evidence>
<dbReference type="SUPFAM" id="SSF57667">
    <property type="entry name" value="beta-beta-alpha zinc fingers"/>
    <property type="match status" value="1"/>
</dbReference>
<evidence type="ECO:0000256" key="3">
    <source>
        <dbReference type="ARBA" id="ARBA00022771"/>
    </source>
</evidence>
<evidence type="ECO:0000256" key="1">
    <source>
        <dbReference type="ARBA" id="ARBA00004123"/>
    </source>
</evidence>
<organism evidence="10 11">
    <name type="scientific">Hypothenemus hampei</name>
    <name type="common">Coffee berry borer</name>
    <dbReference type="NCBI Taxonomy" id="57062"/>
    <lineage>
        <taxon>Eukaryota</taxon>
        <taxon>Metazoa</taxon>
        <taxon>Ecdysozoa</taxon>
        <taxon>Arthropoda</taxon>
        <taxon>Hexapoda</taxon>
        <taxon>Insecta</taxon>
        <taxon>Pterygota</taxon>
        <taxon>Neoptera</taxon>
        <taxon>Endopterygota</taxon>
        <taxon>Coleoptera</taxon>
        <taxon>Polyphaga</taxon>
        <taxon>Cucujiformia</taxon>
        <taxon>Curculionidae</taxon>
        <taxon>Scolytinae</taxon>
        <taxon>Hypothenemus</taxon>
    </lineage>
</organism>
<dbReference type="AlphaFoldDB" id="A0ABD1FFS9"/>
<evidence type="ECO:0000256" key="8">
    <source>
        <dbReference type="PROSITE-ProRule" id="PRU00042"/>
    </source>
</evidence>
<keyword evidence="2" id="KW-0479">Metal-binding</keyword>
<evidence type="ECO:0000313" key="11">
    <source>
        <dbReference type="Proteomes" id="UP001566132"/>
    </source>
</evidence>
<keyword evidence="3 8" id="KW-0863">Zinc-finger</keyword>
<accession>A0ABD1FFS9</accession>
<dbReference type="Proteomes" id="UP001566132">
    <property type="component" value="Unassembled WGS sequence"/>
</dbReference>
<evidence type="ECO:0000313" key="10">
    <source>
        <dbReference type="EMBL" id="KAL1516888.1"/>
    </source>
</evidence>
<sequence length="185" mass="22113">MYKSQKALNKHQRDIHNIFKEINYNCSYNGCKETFKSKRKLQYHKSAHKINTQSLKQFKCEICSKCYSSKSYIKQHLRYQHAVNSEKTRNLFKAKIINHKKLNQKRLLCPIEKCGKKVYQYLLLRRHLMAIHNLPLEQESYEFNTQVGKLSQGVTIQRVLSGDIRDDVPEDGRIERIHLIEKKRY</sequence>
<dbReference type="InterPro" id="IPR051061">
    <property type="entry name" value="Zinc_finger_trans_reg"/>
</dbReference>
<reference evidence="10 11" key="1">
    <citation type="submission" date="2024-05" db="EMBL/GenBank/DDBJ databases">
        <title>Genetic variation in Jamaican populations of the coffee berry borer (Hypothenemus hampei).</title>
        <authorList>
            <person name="Errbii M."/>
            <person name="Myrie A."/>
        </authorList>
    </citation>
    <scope>NUCLEOTIDE SEQUENCE [LARGE SCALE GENOMIC DNA]</scope>
    <source>
        <strain evidence="10">JA-Hopewell-2020-01-JO</strain>
        <tissue evidence="10">Whole body</tissue>
    </source>
</reference>
<comment type="subcellular location">
    <subcellularLocation>
        <location evidence="1">Nucleus</location>
    </subcellularLocation>
</comment>
<dbReference type="InterPro" id="IPR036236">
    <property type="entry name" value="Znf_C2H2_sf"/>
</dbReference>
<dbReference type="PROSITE" id="PS50157">
    <property type="entry name" value="ZINC_FINGER_C2H2_2"/>
    <property type="match status" value="2"/>
</dbReference>
<evidence type="ECO:0000256" key="2">
    <source>
        <dbReference type="ARBA" id="ARBA00022723"/>
    </source>
</evidence>
<dbReference type="GO" id="GO:0005634">
    <property type="term" value="C:nucleus"/>
    <property type="evidence" value="ECO:0007669"/>
    <property type="project" value="UniProtKB-SubCell"/>
</dbReference>
<evidence type="ECO:0000256" key="5">
    <source>
        <dbReference type="ARBA" id="ARBA00023015"/>
    </source>
</evidence>